<gene>
    <name evidence="1" type="ORF">WKI67_02120</name>
</gene>
<sequence>MGRPEQRSVVVTGATGGIGAATALRLAGSGFDVIATARSQEKADVLIAAAAARGRALRTVVLDVAEPSSCVEAMGRIVDMTGGGAWAVVNNAGVPQAGSLEDVTDEQARHLLEVNLLGAMRICRLALPGMRLRGEGRIVNVSSGLGRVPWPLGGWYSASKHALSALTHCLRMEMAHAGVRVSLVEPGAFATAMLDRAVDDLAGADRGGAGYERSRALFTAVNQRVPGPQPVARTIEKALSSRRPKARYSVGLDARLLVPLHEVSPLWLSDRVKHTITGLPPRAPQRAGAGKRAA</sequence>
<dbReference type="EMBL" id="JBBKAJ010000011">
    <property type="protein sequence ID" value="MEJ8632261.1"/>
    <property type="molecule type" value="Genomic_DNA"/>
</dbReference>
<evidence type="ECO:0000313" key="2">
    <source>
        <dbReference type="Proteomes" id="UP001377168"/>
    </source>
</evidence>
<protein>
    <submittedName>
        <fullName evidence="1">SDR family NAD(P)-dependent oxidoreductase</fullName>
    </submittedName>
</protein>
<organism evidence="1 2">
    <name type="scientific">Streptomyces achmelvichensis</name>
    <dbReference type="NCBI Taxonomy" id="3134111"/>
    <lineage>
        <taxon>Bacteria</taxon>
        <taxon>Bacillati</taxon>
        <taxon>Actinomycetota</taxon>
        <taxon>Actinomycetes</taxon>
        <taxon>Kitasatosporales</taxon>
        <taxon>Streptomycetaceae</taxon>
        <taxon>Streptomyces</taxon>
    </lineage>
</organism>
<comment type="caution">
    <text evidence="1">The sequence shown here is derived from an EMBL/GenBank/DDBJ whole genome shotgun (WGS) entry which is preliminary data.</text>
</comment>
<proteinExistence type="predicted"/>
<dbReference type="Proteomes" id="UP001377168">
    <property type="component" value="Unassembled WGS sequence"/>
</dbReference>
<accession>A0ACC6PLL2</accession>
<name>A0ACC6PLL2_9ACTN</name>
<evidence type="ECO:0000313" key="1">
    <source>
        <dbReference type="EMBL" id="MEJ8632261.1"/>
    </source>
</evidence>
<keyword evidence="2" id="KW-1185">Reference proteome</keyword>
<reference evidence="1" key="1">
    <citation type="submission" date="2024-03" db="EMBL/GenBank/DDBJ databases">
        <title>Novel Streptomyces species of biotechnological and ecological value are a feature of Machair soil.</title>
        <authorList>
            <person name="Prole J.R."/>
            <person name="Goodfellow M."/>
            <person name="Allenby N."/>
            <person name="Ward A.C."/>
        </authorList>
    </citation>
    <scope>NUCLEOTIDE SEQUENCE</scope>
    <source>
        <strain evidence="1">MS2.AVA.5</strain>
    </source>
</reference>